<dbReference type="PANTHER" id="PTHR44068">
    <property type="entry name" value="ZGC:194242"/>
    <property type="match status" value="1"/>
</dbReference>
<organism evidence="3 4">
    <name type="scientific">Undibacterium arcticum</name>
    <dbReference type="NCBI Taxonomy" id="1762892"/>
    <lineage>
        <taxon>Bacteria</taxon>
        <taxon>Pseudomonadati</taxon>
        <taxon>Pseudomonadota</taxon>
        <taxon>Betaproteobacteria</taxon>
        <taxon>Burkholderiales</taxon>
        <taxon>Oxalobacteraceae</taxon>
        <taxon>Undibacterium</taxon>
    </lineage>
</organism>
<evidence type="ECO:0000313" key="3">
    <source>
        <dbReference type="EMBL" id="MFC3109214.1"/>
    </source>
</evidence>
<dbReference type="InterPro" id="IPR029063">
    <property type="entry name" value="SAM-dependent_MTases_sf"/>
</dbReference>
<name>A0ABV7F4X3_9BURK</name>
<dbReference type="CDD" id="cd02440">
    <property type="entry name" value="AdoMet_MTases"/>
    <property type="match status" value="1"/>
</dbReference>
<reference evidence="4" key="1">
    <citation type="journal article" date="2019" name="Int. J. Syst. Evol. Microbiol.">
        <title>The Global Catalogue of Microorganisms (GCM) 10K type strain sequencing project: providing services to taxonomists for standard genome sequencing and annotation.</title>
        <authorList>
            <consortium name="The Broad Institute Genomics Platform"/>
            <consortium name="The Broad Institute Genome Sequencing Center for Infectious Disease"/>
            <person name="Wu L."/>
            <person name="Ma J."/>
        </authorList>
    </citation>
    <scope>NUCLEOTIDE SEQUENCE [LARGE SCALE GENOMIC DNA]</scope>
    <source>
        <strain evidence="4">KCTC 42986</strain>
    </source>
</reference>
<dbReference type="SUPFAM" id="SSF53335">
    <property type="entry name" value="S-adenosyl-L-methionine-dependent methyltransferases"/>
    <property type="match status" value="1"/>
</dbReference>
<sequence>MASAGNPQDIIFNDPKTPILADILRERQGAAPMRLLVVGCGSGVEAAVLAQRLGTVVTGIDIVPNFDNRAGLLADLREGDAMQMEFNDESFDFVYSFHALEHITDYRTALREMHRVLKPKGGYLIGTPNRSRLLGYLGSTNTPLADKVRWNMADWKARLGGEFHNELGAHAGYTRDELQAELDRVFTLTESITSEYYLRLYGTRRLLVSSLCHTGLSRWLFPAIYFYGIR</sequence>
<comment type="caution">
    <text evidence="3">The sequence shown here is derived from an EMBL/GenBank/DDBJ whole genome shotgun (WGS) entry which is preliminary data.</text>
</comment>
<keyword evidence="4" id="KW-1185">Reference proteome</keyword>
<evidence type="ECO:0000256" key="1">
    <source>
        <dbReference type="ARBA" id="ARBA00022679"/>
    </source>
</evidence>
<proteinExistence type="predicted"/>
<protein>
    <submittedName>
        <fullName evidence="3">Class I SAM-dependent methyltransferase</fullName>
    </submittedName>
</protein>
<feature type="domain" description="Methyltransferase type 11" evidence="2">
    <location>
        <begin position="36"/>
        <end position="123"/>
    </location>
</feature>
<evidence type="ECO:0000313" key="4">
    <source>
        <dbReference type="Proteomes" id="UP001595530"/>
    </source>
</evidence>
<dbReference type="InterPro" id="IPR013216">
    <property type="entry name" value="Methyltransf_11"/>
</dbReference>
<evidence type="ECO:0000259" key="2">
    <source>
        <dbReference type="Pfam" id="PF08241"/>
    </source>
</evidence>
<dbReference type="Pfam" id="PF08241">
    <property type="entry name" value="Methyltransf_11"/>
    <property type="match status" value="1"/>
</dbReference>
<dbReference type="PANTHER" id="PTHR44068:SF11">
    <property type="entry name" value="GERANYL DIPHOSPHATE 2-C-METHYLTRANSFERASE"/>
    <property type="match status" value="1"/>
</dbReference>
<accession>A0ABV7F4X3</accession>
<dbReference type="GO" id="GO:0008168">
    <property type="term" value="F:methyltransferase activity"/>
    <property type="evidence" value="ECO:0007669"/>
    <property type="project" value="UniProtKB-KW"/>
</dbReference>
<dbReference type="Proteomes" id="UP001595530">
    <property type="component" value="Unassembled WGS sequence"/>
</dbReference>
<gene>
    <name evidence="3" type="ORF">ACFOFO_14785</name>
</gene>
<dbReference type="InterPro" id="IPR050447">
    <property type="entry name" value="Erg6_SMT_methyltransf"/>
</dbReference>
<keyword evidence="1" id="KW-0808">Transferase</keyword>
<dbReference type="RefSeq" id="WP_390321937.1">
    <property type="nucleotide sequence ID" value="NZ_JBHRTP010000045.1"/>
</dbReference>
<dbReference type="EMBL" id="JBHRTP010000045">
    <property type="protein sequence ID" value="MFC3109214.1"/>
    <property type="molecule type" value="Genomic_DNA"/>
</dbReference>
<keyword evidence="3" id="KW-0489">Methyltransferase</keyword>
<dbReference type="Gene3D" id="3.40.50.150">
    <property type="entry name" value="Vaccinia Virus protein VP39"/>
    <property type="match status" value="1"/>
</dbReference>
<dbReference type="GO" id="GO:0032259">
    <property type="term" value="P:methylation"/>
    <property type="evidence" value="ECO:0007669"/>
    <property type="project" value="UniProtKB-KW"/>
</dbReference>